<dbReference type="Gene3D" id="1.20.1340.10">
    <property type="entry name" value="dopa decarboxylase, N-terminal domain"/>
    <property type="match status" value="1"/>
</dbReference>
<evidence type="ECO:0000256" key="2">
    <source>
        <dbReference type="ARBA" id="ARBA00009533"/>
    </source>
</evidence>
<protein>
    <submittedName>
        <fullName evidence="8">Pyridoxal-dependent decarboxylase conserved domain protein</fullName>
    </submittedName>
</protein>
<dbReference type="PRINTS" id="PR00800">
    <property type="entry name" value="YHDCRBOXLASE"/>
</dbReference>
<dbReference type="PROSITE" id="PS00392">
    <property type="entry name" value="DDC_GAD_HDC_YDC"/>
    <property type="match status" value="1"/>
</dbReference>
<accession>A0A0F0IDA7</accession>
<evidence type="ECO:0000256" key="6">
    <source>
        <dbReference type="PIRSR" id="PIRSR602129-50"/>
    </source>
</evidence>
<organism evidence="8 9">
    <name type="scientific">Aspergillus parasiticus (strain ATCC 56775 / NRRL 5862 / SRRC 143 / SU-1)</name>
    <dbReference type="NCBI Taxonomy" id="1403190"/>
    <lineage>
        <taxon>Eukaryota</taxon>
        <taxon>Fungi</taxon>
        <taxon>Dikarya</taxon>
        <taxon>Ascomycota</taxon>
        <taxon>Pezizomycotina</taxon>
        <taxon>Eurotiomycetes</taxon>
        <taxon>Eurotiomycetidae</taxon>
        <taxon>Eurotiales</taxon>
        <taxon>Aspergillaceae</taxon>
        <taxon>Aspergillus</taxon>
        <taxon>Aspergillus subgen. Circumdati</taxon>
    </lineage>
</organism>
<dbReference type="EMBL" id="JZEE01000539">
    <property type="protein sequence ID" value="KJK63883.1"/>
    <property type="molecule type" value="Genomic_DNA"/>
</dbReference>
<dbReference type="Pfam" id="PF00282">
    <property type="entry name" value="Pyridoxal_deC"/>
    <property type="match status" value="1"/>
</dbReference>
<name>A0A0F0IDA7_ASPPU</name>
<dbReference type="InterPro" id="IPR002129">
    <property type="entry name" value="PyrdxlP-dep_de-COase"/>
</dbReference>
<dbReference type="GO" id="GO:0016831">
    <property type="term" value="F:carboxy-lyase activity"/>
    <property type="evidence" value="ECO:0007669"/>
    <property type="project" value="UniProtKB-KW"/>
</dbReference>
<keyword evidence="5" id="KW-0456">Lyase</keyword>
<keyword evidence="3" id="KW-0210">Decarboxylase</keyword>
<dbReference type="GO" id="GO:0030170">
    <property type="term" value="F:pyridoxal phosphate binding"/>
    <property type="evidence" value="ECO:0007669"/>
    <property type="project" value="InterPro"/>
</dbReference>
<dbReference type="SUPFAM" id="SSF53383">
    <property type="entry name" value="PLP-dependent transferases"/>
    <property type="match status" value="1"/>
</dbReference>
<dbReference type="Proteomes" id="UP000033540">
    <property type="component" value="Unassembled WGS sequence"/>
</dbReference>
<dbReference type="GO" id="GO:0005737">
    <property type="term" value="C:cytoplasm"/>
    <property type="evidence" value="ECO:0007669"/>
    <property type="project" value="TreeGrafter"/>
</dbReference>
<dbReference type="GO" id="GO:0019752">
    <property type="term" value="P:carboxylic acid metabolic process"/>
    <property type="evidence" value="ECO:0007669"/>
    <property type="project" value="InterPro"/>
</dbReference>
<dbReference type="PANTHER" id="PTHR11999:SF70">
    <property type="entry name" value="MIP05841P"/>
    <property type="match status" value="1"/>
</dbReference>
<keyword evidence="4 6" id="KW-0663">Pyridoxal phosphate</keyword>
<comment type="cofactor">
    <cofactor evidence="1 6">
        <name>pyridoxal 5'-phosphate</name>
        <dbReference type="ChEBI" id="CHEBI:597326"/>
    </cofactor>
</comment>
<dbReference type="InterPro" id="IPR015422">
    <property type="entry name" value="PyrdxlP-dep_Trfase_small"/>
</dbReference>
<dbReference type="InterPro" id="IPR021115">
    <property type="entry name" value="Pyridoxal-P_BS"/>
</dbReference>
<evidence type="ECO:0000313" key="8">
    <source>
        <dbReference type="EMBL" id="KJK63883.1"/>
    </source>
</evidence>
<gene>
    <name evidence="8" type="ORF">P875_00064652</name>
</gene>
<proteinExistence type="inferred from homology"/>
<dbReference type="InterPro" id="IPR010977">
    <property type="entry name" value="Aromatic_deC"/>
</dbReference>
<sequence length="671" mass="74938">MKQEPRDLFPVLDANMGAVRKSTYSARRPDFLRQLQRALSLSSFETEDAHSTPKSSVGDTTEDQLSIHPENDGSSVHSDGVGHSHEAQIDPGLFSTARDVEKIEGQIDFSEDRNMIALEWVAENVESSMNNQESLNELVRGDLANILSQLAIMEEKISKADPDEKQASSENLINYFDSVPDRRVCPTVTPGYLRPLIPEQPPTEPEEWSQIQADVDTKIKPGLTHWQHPNFMAFYPATVTYPSILGEMYSAAFNAPAFNWLCSPACTELETIVLDWVAQALNLPKCFMSSSENRGGGVLQVSASDTIATVMVAARERRVRELALAEGLKEGTLEYEDRVMDLRPRLVAMGSNQAHSSTAKGALIAGTRYRSATAKLENNMELTGDDVRAVLEQCEKDNLTPYYITLSMGTTSTCAVDRISEITAVLREKPSWQRIWVHIDAAYAGSALVADEFQYLAKDLAEGVDSFNFNMHKWLLVNFDASCLFIRNRLDLTDALDITPAYLRNPYSESGQVIDYRNWSISLGRRFRALKIWFVMRSYGLNGLKAHVRKTIRVGDEFTSLVCSRSDLFELITKPAFGLTVFRIKDPRAQANGSAVNGTTVVKPNEKHDALTKEVYELINERGEIFITSTVVSGIYAIRVICANEAAEEKYLRRAFDILVETTDEVLGRSN</sequence>
<dbReference type="GO" id="GO:0006520">
    <property type="term" value="P:amino acid metabolic process"/>
    <property type="evidence" value="ECO:0007669"/>
    <property type="project" value="InterPro"/>
</dbReference>
<dbReference type="OrthoDB" id="639767at2759"/>
<evidence type="ECO:0000256" key="4">
    <source>
        <dbReference type="ARBA" id="ARBA00022898"/>
    </source>
</evidence>
<dbReference type="Gene3D" id="3.90.1150.10">
    <property type="entry name" value="Aspartate Aminotransferase, domain 1"/>
    <property type="match status" value="1"/>
</dbReference>
<feature type="region of interest" description="Disordered" evidence="7">
    <location>
        <begin position="43"/>
        <end position="93"/>
    </location>
</feature>
<feature type="modified residue" description="N6-(pyridoxal phosphate)lysine" evidence="6">
    <location>
        <position position="473"/>
    </location>
</feature>
<dbReference type="AlphaFoldDB" id="A0A0F0IDA7"/>
<comment type="similarity">
    <text evidence="2">Belongs to the group II decarboxylase family.</text>
</comment>
<evidence type="ECO:0000256" key="3">
    <source>
        <dbReference type="ARBA" id="ARBA00022793"/>
    </source>
</evidence>
<reference evidence="8 9" key="1">
    <citation type="submission" date="2015-02" db="EMBL/GenBank/DDBJ databases">
        <title>Draft genome sequence of Aspergillus parasiticus SU-1.</title>
        <authorList>
            <person name="Yu J."/>
            <person name="Fedorova N."/>
            <person name="Yin Y."/>
            <person name="Losada L."/>
            <person name="Zafar N."/>
            <person name="Taujale R."/>
            <person name="Ehrlich K.C."/>
            <person name="Bhatnagar D."/>
            <person name="Cleveland T.E."/>
            <person name="Bennett J.W."/>
            <person name="Nierman W.C."/>
        </authorList>
    </citation>
    <scope>NUCLEOTIDE SEQUENCE [LARGE SCALE GENOMIC DNA]</scope>
    <source>
        <strain evidence="9">ATCC 56775 / NRRL 5862 / SRRC 143 / SU-1</strain>
    </source>
</reference>
<dbReference type="Gene3D" id="3.40.640.10">
    <property type="entry name" value="Type I PLP-dependent aspartate aminotransferase-like (Major domain)"/>
    <property type="match status" value="1"/>
</dbReference>
<evidence type="ECO:0000256" key="7">
    <source>
        <dbReference type="SAM" id="MobiDB-lite"/>
    </source>
</evidence>
<evidence type="ECO:0000256" key="1">
    <source>
        <dbReference type="ARBA" id="ARBA00001933"/>
    </source>
</evidence>
<dbReference type="InterPro" id="IPR015421">
    <property type="entry name" value="PyrdxlP-dep_Trfase_major"/>
</dbReference>
<dbReference type="InterPro" id="IPR015424">
    <property type="entry name" value="PyrdxlP-dep_Trfase"/>
</dbReference>
<comment type="caution">
    <text evidence="8">The sequence shown here is derived from an EMBL/GenBank/DDBJ whole genome shotgun (WGS) entry which is preliminary data.</text>
</comment>
<dbReference type="STRING" id="1403190.A0A0F0IDA7"/>
<evidence type="ECO:0000256" key="5">
    <source>
        <dbReference type="ARBA" id="ARBA00023239"/>
    </source>
</evidence>
<evidence type="ECO:0000313" key="9">
    <source>
        <dbReference type="Proteomes" id="UP000033540"/>
    </source>
</evidence>
<dbReference type="PANTHER" id="PTHR11999">
    <property type="entry name" value="GROUP II PYRIDOXAL-5-PHOSPHATE DECARBOXYLASE"/>
    <property type="match status" value="1"/>
</dbReference>